<reference evidence="1 2" key="1">
    <citation type="journal article" date="2021" name="J. Hered.">
        <title>A chromosome-level genome assembly of the parasitoid wasp, Cotesia glomerata (Hymenoptera: Braconidae).</title>
        <authorList>
            <person name="Pinto B.J."/>
            <person name="Weis J.J."/>
            <person name="Gamble T."/>
            <person name="Ode P.J."/>
            <person name="Paul R."/>
            <person name="Zaspel J.M."/>
        </authorList>
    </citation>
    <scope>NUCLEOTIDE SEQUENCE [LARGE SCALE GENOMIC DNA]</scope>
    <source>
        <strain evidence="1">CgM1</strain>
    </source>
</reference>
<gene>
    <name evidence="1" type="ORF">KQX54_008740</name>
</gene>
<dbReference type="EMBL" id="JAHXZJ010002982">
    <property type="protein sequence ID" value="KAH0534808.1"/>
    <property type="molecule type" value="Genomic_DNA"/>
</dbReference>
<comment type="caution">
    <text evidence="1">The sequence shown here is derived from an EMBL/GenBank/DDBJ whole genome shotgun (WGS) entry which is preliminary data.</text>
</comment>
<proteinExistence type="predicted"/>
<evidence type="ECO:0000313" key="1">
    <source>
        <dbReference type="EMBL" id="KAH0534808.1"/>
    </source>
</evidence>
<sequence length="350" mass="40480">MANKIKLKKDNKDTFCLAYNHVSDTQSVIALDKILIEGVQARAEDIQPKNKNSSVTYRVHDVKSQKLEVVSIIDIGNRPDLEEKLKKARGQGKRRKVPKLKNLTPLARPNLKIKKKEKLRRIEEVDQAFYDLLTQETTGNQFVLEDIEPDHELLNNSKENEKVTMKKMNDLSQFDKSNSVNTEDHNNTNLNSERFQKIDDSKIKNNQEVKNNNDSTVQVGFNAPKNNSLNTEEENNIHINSESRQQINGNKINNSQEVKNNNGNTVQLVPNAKKKNLKQIRIIQSLPIRTNEIELLELEQSLLKEERNKINNRYLHQAEIIRALRKKSKIVKIKLEFQKSRRTFSSISKT</sequence>
<keyword evidence="2" id="KW-1185">Reference proteome</keyword>
<protein>
    <submittedName>
        <fullName evidence="1">Uncharacterized protein</fullName>
    </submittedName>
</protein>
<dbReference type="Proteomes" id="UP000826195">
    <property type="component" value="Unassembled WGS sequence"/>
</dbReference>
<name>A0AAV7HDJ4_COTGL</name>
<evidence type="ECO:0000313" key="2">
    <source>
        <dbReference type="Proteomes" id="UP000826195"/>
    </source>
</evidence>
<organism evidence="1 2">
    <name type="scientific">Cotesia glomerata</name>
    <name type="common">Lepidopteran parasitic wasp</name>
    <name type="synonym">Apanteles glomeratus</name>
    <dbReference type="NCBI Taxonomy" id="32391"/>
    <lineage>
        <taxon>Eukaryota</taxon>
        <taxon>Metazoa</taxon>
        <taxon>Ecdysozoa</taxon>
        <taxon>Arthropoda</taxon>
        <taxon>Hexapoda</taxon>
        <taxon>Insecta</taxon>
        <taxon>Pterygota</taxon>
        <taxon>Neoptera</taxon>
        <taxon>Endopterygota</taxon>
        <taxon>Hymenoptera</taxon>
        <taxon>Apocrita</taxon>
        <taxon>Ichneumonoidea</taxon>
        <taxon>Braconidae</taxon>
        <taxon>Microgastrinae</taxon>
        <taxon>Cotesia</taxon>
    </lineage>
</organism>
<dbReference type="AlphaFoldDB" id="A0AAV7HDJ4"/>
<accession>A0AAV7HDJ4</accession>